<feature type="chain" id="PRO_5040191285" evidence="1">
    <location>
        <begin position="21"/>
        <end position="122"/>
    </location>
</feature>
<dbReference type="GeneID" id="63842413"/>
<gene>
    <name evidence="2" type="ORF">M406DRAFT_69618</name>
</gene>
<name>A0A9P4Y6R1_CRYP1</name>
<organism evidence="2 3">
    <name type="scientific">Cryphonectria parasitica (strain ATCC 38755 / EP155)</name>
    <dbReference type="NCBI Taxonomy" id="660469"/>
    <lineage>
        <taxon>Eukaryota</taxon>
        <taxon>Fungi</taxon>
        <taxon>Dikarya</taxon>
        <taxon>Ascomycota</taxon>
        <taxon>Pezizomycotina</taxon>
        <taxon>Sordariomycetes</taxon>
        <taxon>Sordariomycetidae</taxon>
        <taxon>Diaporthales</taxon>
        <taxon>Cryphonectriaceae</taxon>
        <taxon>Cryphonectria-Endothia species complex</taxon>
        <taxon>Cryphonectria</taxon>
    </lineage>
</organism>
<keyword evidence="1" id="KW-0732">Signal</keyword>
<dbReference type="AlphaFoldDB" id="A0A9P4Y6R1"/>
<feature type="signal peptide" evidence="1">
    <location>
        <begin position="1"/>
        <end position="20"/>
    </location>
</feature>
<keyword evidence="3" id="KW-1185">Reference proteome</keyword>
<evidence type="ECO:0000256" key="1">
    <source>
        <dbReference type="SAM" id="SignalP"/>
    </source>
</evidence>
<proteinExistence type="predicted"/>
<protein>
    <submittedName>
        <fullName evidence="2">Uncharacterized protein</fullName>
    </submittedName>
</protein>
<dbReference type="Proteomes" id="UP000803844">
    <property type="component" value="Unassembled WGS sequence"/>
</dbReference>
<accession>A0A9P4Y6R1</accession>
<evidence type="ECO:0000313" key="2">
    <source>
        <dbReference type="EMBL" id="KAF3767474.1"/>
    </source>
</evidence>
<dbReference type="OrthoDB" id="10378695at2759"/>
<dbReference type="RefSeq" id="XP_040778435.1">
    <property type="nucleotide sequence ID" value="XM_040925284.1"/>
</dbReference>
<evidence type="ECO:0000313" key="3">
    <source>
        <dbReference type="Proteomes" id="UP000803844"/>
    </source>
</evidence>
<comment type="caution">
    <text evidence="2">The sequence shown here is derived from an EMBL/GenBank/DDBJ whole genome shotgun (WGS) entry which is preliminary data.</text>
</comment>
<reference evidence="2" key="1">
    <citation type="journal article" date="2020" name="Phytopathology">
        <title>Genome sequence of the chestnut blight fungus Cryphonectria parasitica EP155: A fundamental resource for an archetypical invasive plant pathogen.</title>
        <authorList>
            <person name="Crouch J.A."/>
            <person name="Dawe A."/>
            <person name="Aerts A."/>
            <person name="Barry K."/>
            <person name="Churchill A.C.L."/>
            <person name="Grimwood J."/>
            <person name="Hillman B."/>
            <person name="Milgroom M.G."/>
            <person name="Pangilinan J."/>
            <person name="Smith M."/>
            <person name="Salamov A."/>
            <person name="Schmutz J."/>
            <person name="Yadav J."/>
            <person name="Grigoriev I.V."/>
            <person name="Nuss D."/>
        </authorList>
    </citation>
    <scope>NUCLEOTIDE SEQUENCE</scope>
    <source>
        <strain evidence="2">EP155</strain>
    </source>
</reference>
<dbReference type="EMBL" id="MU032346">
    <property type="protein sequence ID" value="KAF3767474.1"/>
    <property type="molecule type" value="Genomic_DNA"/>
</dbReference>
<sequence>MHSRFAIAMIAGLAANMACAEDLGFKEYTTTDCSDSDPISHSAYALTDDGSADVNCIGLEDTTVAVTGYWSVNDGGYLYAYNTTDCSNNLLDSIPLKTCWTVDNFMGWGETVKGISFVARVA</sequence>